<dbReference type="RefSeq" id="WP_004801400.1">
    <property type="nucleotide sequence ID" value="NZ_KB446646.1"/>
</dbReference>
<organism evidence="1 2">
    <name type="scientific">Eggerthia catenaformis OT 569 = DSM 20559</name>
    <dbReference type="NCBI Taxonomy" id="999415"/>
    <lineage>
        <taxon>Bacteria</taxon>
        <taxon>Bacillati</taxon>
        <taxon>Bacillota</taxon>
        <taxon>Erysipelotrichia</taxon>
        <taxon>Erysipelotrichales</taxon>
        <taxon>Coprobacillaceae</taxon>
        <taxon>Eggerthia</taxon>
    </lineage>
</organism>
<dbReference type="InterPro" id="IPR023198">
    <property type="entry name" value="PGP-like_dom2"/>
</dbReference>
<comment type="caution">
    <text evidence="1">The sequence shown here is derived from an EMBL/GenBank/DDBJ whole genome shotgun (WGS) entry which is preliminary data.</text>
</comment>
<dbReference type="STRING" id="999415.HMPREF9943_00303"/>
<dbReference type="NCBIfam" id="TIGR01509">
    <property type="entry name" value="HAD-SF-IA-v3"/>
    <property type="match status" value="1"/>
</dbReference>
<keyword evidence="1" id="KW-0378">Hydrolase</keyword>
<dbReference type="InterPro" id="IPR036412">
    <property type="entry name" value="HAD-like_sf"/>
</dbReference>
<dbReference type="EMBL" id="AGEJ01000005">
    <property type="protein sequence ID" value="EMD17516.1"/>
    <property type="molecule type" value="Genomic_DNA"/>
</dbReference>
<reference evidence="1 2" key="1">
    <citation type="submission" date="2013-02" db="EMBL/GenBank/DDBJ databases">
        <title>The Genome Sequence of Lactobacillus catenaformis F0143.</title>
        <authorList>
            <consortium name="The Broad Institute Genome Sequencing Platform"/>
            <person name="Earl A."/>
            <person name="Ward D."/>
            <person name="Feldgarden M."/>
            <person name="Gevers D."/>
            <person name="Izard J."/>
            <person name="Blanton J.M."/>
            <person name="Mathney J."/>
            <person name="Dewhirst F.E."/>
            <person name="Young S.K."/>
            <person name="Zeng Q."/>
            <person name="Gargeya S."/>
            <person name="Fitzgerald M."/>
            <person name="Haas B."/>
            <person name="Abouelleil A."/>
            <person name="Alvarado L."/>
            <person name="Arachchi H.M."/>
            <person name="Berlin A."/>
            <person name="Chapman S.B."/>
            <person name="Gearin G."/>
            <person name="Goldberg J."/>
            <person name="Griggs A."/>
            <person name="Gujja S."/>
            <person name="Hansen M."/>
            <person name="Heiman D."/>
            <person name="Howarth C."/>
            <person name="Larimer J."/>
            <person name="Lui A."/>
            <person name="MacDonald P.J.P."/>
            <person name="McCowen C."/>
            <person name="Montmayeur A."/>
            <person name="Murphy C."/>
            <person name="Neiman D."/>
            <person name="Pearson M."/>
            <person name="Priest M."/>
            <person name="Roberts A."/>
            <person name="Saif S."/>
            <person name="Shea T."/>
            <person name="Sisk P."/>
            <person name="Stolte C."/>
            <person name="Sykes S."/>
            <person name="Wortman J."/>
            <person name="Nusbaum C."/>
            <person name="Birren B."/>
        </authorList>
    </citation>
    <scope>NUCLEOTIDE SEQUENCE [LARGE SCALE GENOMIC DNA]</scope>
    <source>
        <strain evidence="1 2">OT 569</strain>
    </source>
</reference>
<keyword evidence="2" id="KW-1185">Reference proteome</keyword>
<dbReference type="InterPro" id="IPR023214">
    <property type="entry name" value="HAD_sf"/>
</dbReference>
<evidence type="ECO:0000313" key="2">
    <source>
        <dbReference type="Proteomes" id="UP000011758"/>
    </source>
</evidence>
<protein>
    <submittedName>
        <fullName evidence="1">Epoxide hydrolase domain-like phosphatase</fullName>
    </submittedName>
</protein>
<dbReference type="Gene3D" id="1.10.150.240">
    <property type="entry name" value="Putative phosphatase, domain 2"/>
    <property type="match status" value="1"/>
</dbReference>
<dbReference type="BioCyc" id="ECAT999415-HMP:GTTI-313-MONOMER"/>
<dbReference type="SFLD" id="SFLDS00003">
    <property type="entry name" value="Haloacid_Dehalogenase"/>
    <property type="match status" value="1"/>
</dbReference>
<gene>
    <name evidence="1" type="ORF">HMPREF9943_00303</name>
</gene>
<accession>M2Q5R2</accession>
<dbReference type="CDD" id="cd02603">
    <property type="entry name" value="HAD_sEH-N_like"/>
    <property type="match status" value="1"/>
</dbReference>
<dbReference type="InterPro" id="IPR006439">
    <property type="entry name" value="HAD-SF_hydro_IA"/>
</dbReference>
<proteinExistence type="predicted"/>
<sequence length="202" mass="24040">MNKNRINIIFDIGGVILNFYPHTFLDKYFPALHDKLYQIVFDSSSWKQLDLGYLTTSELKQVLINKHSHLEKEISFIMDHWEDEILQPIQETFRTIKLLKKNHFPIYILSNIHPDIYYRKTKEFDIFNLFNGYVLSGEEHLLKPDHKLYQILFNRYHLDPKECLFIDDSPINIKAAQALGMQGIIKTKDMNLKEILKEKNIL</sequence>
<dbReference type="SFLD" id="SFLDG01129">
    <property type="entry name" value="C1.5:_HAD__Beta-PGM__Phosphata"/>
    <property type="match status" value="1"/>
</dbReference>
<dbReference type="AlphaFoldDB" id="M2Q5R2"/>
<dbReference type="PRINTS" id="PR00413">
    <property type="entry name" value="HADHALOGNASE"/>
</dbReference>
<dbReference type="PANTHER" id="PTHR43611:SF3">
    <property type="entry name" value="FLAVIN MONONUCLEOTIDE HYDROLASE 1, CHLOROPLATIC"/>
    <property type="match status" value="1"/>
</dbReference>
<dbReference type="Pfam" id="PF00702">
    <property type="entry name" value="Hydrolase"/>
    <property type="match status" value="1"/>
</dbReference>
<dbReference type="SUPFAM" id="SSF56784">
    <property type="entry name" value="HAD-like"/>
    <property type="match status" value="1"/>
</dbReference>
<dbReference type="Gene3D" id="3.40.50.1000">
    <property type="entry name" value="HAD superfamily/HAD-like"/>
    <property type="match status" value="1"/>
</dbReference>
<dbReference type="OrthoDB" id="9797415at2"/>
<dbReference type="PANTHER" id="PTHR43611">
    <property type="entry name" value="ALPHA-D-GLUCOSE 1-PHOSPHATE PHOSPHATASE"/>
    <property type="match status" value="1"/>
</dbReference>
<dbReference type="eggNOG" id="COG1011">
    <property type="taxonomic scope" value="Bacteria"/>
</dbReference>
<dbReference type="Proteomes" id="UP000011758">
    <property type="component" value="Unassembled WGS sequence"/>
</dbReference>
<name>M2Q5R2_9FIRM</name>
<evidence type="ECO:0000313" key="1">
    <source>
        <dbReference type="EMBL" id="EMD17516.1"/>
    </source>
</evidence>
<dbReference type="GO" id="GO:0016787">
    <property type="term" value="F:hydrolase activity"/>
    <property type="evidence" value="ECO:0007669"/>
    <property type="project" value="UniProtKB-KW"/>
</dbReference>